<dbReference type="PANTHER" id="PTHR46060">
    <property type="entry name" value="MARINER MOS1 TRANSPOSASE-LIKE PROTEIN"/>
    <property type="match status" value="1"/>
</dbReference>
<evidence type="ECO:0000313" key="2">
    <source>
        <dbReference type="Proteomes" id="UP000887159"/>
    </source>
</evidence>
<evidence type="ECO:0000313" key="1">
    <source>
        <dbReference type="EMBL" id="GFY11151.1"/>
    </source>
</evidence>
<comment type="caution">
    <text evidence="1">The sequence shown here is derived from an EMBL/GenBank/DDBJ whole genome shotgun (WGS) entry which is preliminary data.</text>
</comment>
<organism evidence="1 2">
    <name type="scientific">Trichonephila clavipes</name>
    <name type="common">Golden silk orbweaver</name>
    <name type="synonym">Nephila clavipes</name>
    <dbReference type="NCBI Taxonomy" id="2585209"/>
    <lineage>
        <taxon>Eukaryota</taxon>
        <taxon>Metazoa</taxon>
        <taxon>Ecdysozoa</taxon>
        <taxon>Arthropoda</taxon>
        <taxon>Chelicerata</taxon>
        <taxon>Arachnida</taxon>
        <taxon>Araneae</taxon>
        <taxon>Araneomorphae</taxon>
        <taxon>Entelegynae</taxon>
        <taxon>Araneoidea</taxon>
        <taxon>Nephilidae</taxon>
        <taxon>Trichonephila</taxon>
    </lineage>
</organism>
<dbReference type="GO" id="GO:0003676">
    <property type="term" value="F:nucleic acid binding"/>
    <property type="evidence" value="ECO:0007669"/>
    <property type="project" value="InterPro"/>
</dbReference>
<dbReference type="InterPro" id="IPR052709">
    <property type="entry name" value="Transposase-MT_Hybrid"/>
</dbReference>
<dbReference type="Proteomes" id="UP000887159">
    <property type="component" value="Unassembled WGS sequence"/>
</dbReference>
<dbReference type="PANTHER" id="PTHR46060:SF1">
    <property type="entry name" value="MARINER MOS1 TRANSPOSASE-LIKE PROTEIN"/>
    <property type="match status" value="1"/>
</dbReference>
<accession>A0A8X6SMN8</accession>
<keyword evidence="2" id="KW-1185">Reference proteome</keyword>
<sequence length="287" mass="33520">MDKRAEMKFYAKLGKSPSETYQLMQQDYGCCCLNKSNVFVWHKRFLDGSDVVEDDQLSGRPISFRAPDIIEKVQNFVANERCASLRMMVDSLNINKGTIRKILRENLGKIKVCAKFAPHTLSPEQKAMRLKPGVFNMTLKQVEKVRNVEVRKFTVIQKTRKIPTKTKTMLITFFDARGIVRKEFLQTGERYAITCQYYIAVLKCLIDRIRRIRPEYRTENSWCLSHDNTPSHTSLVVLRILAKNNVCVLNHPPYSPNLPPCDHSVFSKLKMKFKRCFLSIFRPYKWL</sequence>
<dbReference type="InterPro" id="IPR036397">
    <property type="entry name" value="RNaseH_sf"/>
</dbReference>
<dbReference type="EMBL" id="BMAU01021304">
    <property type="protein sequence ID" value="GFY11151.1"/>
    <property type="molecule type" value="Genomic_DNA"/>
</dbReference>
<proteinExistence type="predicted"/>
<reference evidence="1" key="1">
    <citation type="submission" date="2020-08" db="EMBL/GenBank/DDBJ databases">
        <title>Multicomponent nature underlies the extraordinary mechanical properties of spider dragline silk.</title>
        <authorList>
            <person name="Kono N."/>
            <person name="Nakamura H."/>
            <person name="Mori M."/>
            <person name="Yoshida Y."/>
            <person name="Ohtoshi R."/>
            <person name="Malay A.D."/>
            <person name="Moran D.A.P."/>
            <person name="Tomita M."/>
            <person name="Numata K."/>
            <person name="Arakawa K."/>
        </authorList>
    </citation>
    <scope>NUCLEOTIDE SEQUENCE</scope>
</reference>
<dbReference type="Gene3D" id="3.30.420.10">
    <property type="entry name" value="Ribonuclease H-like superfamily/Ribonuclease H"/>
    <property type="match status" value="1"/>
</dbReference>
<dbReference type="AlphaFoldDB" id="A0A8X6SMN8"/>
<protein>
    <submittedName>
        <fullName evidence="1">Protein GVQW3</fullName>
    </submittedName>
</protein>
<gene>
    <name evidence="1" type="primary">GVQW3</name>
    <name evidence="1" type="ORF">TNCV_4471371</name>
</gene>
<name>A0A8X6SMN8_TRICX</name>